<dbReference type="EMBL" id="JARJBC010000024">
    <property type="protein sequence ID" value="MDF3293269.1"/>
    <property type="molecule type" value="Genomic_DNA"/>
</dbReference>
<sequence>MPHNSRPVQSVHGRRSPQATAPAQESSAADPAPESPKRGRRRGRTVTRRRLIDYPRAGKHGPRRWIPSPRQLAVLVFGPLLLLAATCAVLYANVTIPDPDQDVTRQATVVTYADGTVMGTIGVTSRRNVPLSQVPLTVRHAVLAAEDRDFYQESGVSPQGIVRALVADVQGKPLQGGSTITQQYVKNAFLNSSRTMARKLDELFISIKLDNERSKDQILQDYLNSIYFGRGAYGIEAAAQAYFGRDVNALDASQAAYLGAIIQAPSSYDPVARPEVLPVIKDRWRYVVNGMVSSGWLSADQARRLAFPRLQPVQQHPSGDQAPYLMALATGELNANGISEQQIATGGLRVRTTVQRPAEQKAVQAVRDKVLSQLSAGRAVDADVRVGFAAVRPSDGAIIALYGGRDFNHREFNDATQSAVPTGRIFKPLVAAGILDTDDGPLTADLDDRTFSPDSTALDTADHKKQVQAIRAAVVRLGIPDKSLGLSSTDGLLTGDVSPHVLDIAGAYAVLAAHGMRTAPHLLADVSDAHGRTLYRAQSRPTRALDQDAAQRTDAMLCRATVLADPDHAPATWVFGGTRDCGVNGESLSDGSAWSVGASDQLATAVALFRDGPDLKPDPRSRSLAGVAGQQTVKGDGLPAQTRAAFLTALRS</sequence>
<name>A0ABT5ZTX3_9ACTN</name>
<dbReference type="SUPFAM" id="SSF53955">
    <property type="entry name" value="Lysozyme-like"/>
    <property type="match status" value="1"/>
</dbReference>
<proteinExistence type="predicted"/>
<keyword evidence="1" id="KW-0121">Carboxypeptidase</keyword>
<dbReference type="RefSeq" id="WP_276096207.1">
    <property type="nucleotide sequence ID" value="NZ_JARJBC010000024.1"/>
</dbReference>
<evidence type="ECO:0000256" key="9">
    <source>
        <dbReference type="SAM" id="Phobius"/>
    </source>
</evidence>
<feature type="domain" description="Glycosyl transferase family 51" evidence="10">
    <location>
        <begin position="115"/>
        <end position="291"/>
    </location>
</feature>
<evidence type="ECO:0000256" key="1">
    <source>
        <dbReference type="ARBA" id="ARBA00022645"/>
    </source>
</evidence>
<feature type="transmembrane region" description="Helical" evidence="9">
    <location>
        <begin position="72"/>
        <end position="92"/>
    </location>
</feature>
<dbReference type="InterPro" id="IPR001264">
    <property type="entry name" value="Glyco_trans_51"/>
</dbReference>
<keyword evidence="4" id="KW-0808">Transferase</keyword>
<evidence type="ECO:0000256" key="5">
    <source>
        <dbReference type="ARBA" id="ARBA00023268"/>
    </source>
</evidence>
<evidence type="ECO:0000256" key="8">
    <source>
        <dbReference type="SAM" id="MobiDB-lite"/>
    </source>
</evidence>
<dbReference type="SUPFAM" id="SSF56601">
    <property type="entry name" value="beta-lactamase/transpeptidase-like"/>
    <property type="match status" value="1"/>
</dbReference>
<dbReference type="Gene3D" id="3.40.710.10">
    <property type="entry name" value="DD-peptidase/beta-lactamase superfamily"/>
    <property type="match status" value="2"/>
</dbReference>
<protein>
    <submittedName>
        <fullName evidence="11">Transglycosylase domain-containing protein</fullName>
    </submittedName>
</protein>
<evidence type="ECO:0000313" key="12">
    <source>
        <dbReference type="Proteomes" id="UP001216579"/>
    </source>
</evidence>
<evidence type="ECO:0000259" key="10">
    <source>
        <dbReference type="Pfam" id="PF00912"/>
    </source>
</evidence>
<comment type="caution">
    <text evidence="11">The sequence shown here is derived from an EMBL/GenBank/DDBJ whole genome shotgun (WGS) entry which is preliminary data.</text>
</comment>
<organism evidence="11 12">
    <name type="scientific">Streptomyces silvisoli</name>
    <dbReference type="NCBI Taxonomy" id="3034235"/>
    <lineage>
        <taxon>Bacteria</taxon>
        <taxon>Bacillati</taxon>
        <taxon>Actinomycetota</taxon>
        <taxon>Actinomycetes</taxon>
        <taxon>Kitasatosporales</taxon>
        <taxon>Streptomycetaceae</taxon>
        <taxon>Streptomyces</taxon>
    </lineage>
</organism>
<dbReference type="Pfam" id="PF00912">
    <property type="entry name" value="Transgly"/>
    <property type="match status" value="1"/>
</dbReference>
<feature type="region of interest" description="Disordered" evidence="8">
    <location>
        <begin position="1"/>
        <end position="63"/>
    </location>
</feature>
<keyword evidence="3" id="KW-0328">Glycosyltransferase</keyword>
<keyword evidence="9" id="KW-0812">Transmembrane</keyword>
<dbReference type="InterPro" id="IPR012338">
    <property type="entry name" value="Beta-lactam/transpept-like"/>
</dbReference>
<reference evidence="11 12" key="1">
    <citation type="submission" date="2023-03" db="EMBL/GenBank/DDBJ databases">
        <title>Draft genome sequence of Streptomyces sp. RB6PN23 isolated from peat swamp forest in Thailand.</title>
        <authorList>
            <person name="Klaysubun C."/>
            <person name="Duangmal K."/>
        </authorList>
    </citation>
    <scope>NUCLEOTIDE SEQUENCE [LARGE SCALE GENOMIC DNA]</scope>
    <source>
        <strain evidence="11 12">RB6PN23</strain>
    </source>
</reference>
<dbReference type="InterPro" id="IPR036950">
    <property type="entry name" value="PBP_transglycosylase"/>
</dbReference>
<dbReference type="PANTHER" id="PTHR32282">
    <property type="entry name" value="BINDING PROTEIN TRANSPEPTIDASE, PUTATIVE-RELATED"/>
    <property type="match status" value="1"/>
</dbReference>
<dbReference type="Gene3D" id="1.10.3810.10">
    <property type="entry name" value="Biosynthetic peptidoglycan transglycosylase-like"/>
    <property type="match status" value="1"/>
</dbReference>
<dbReference type="InterPro" id="IPR023346">
    <property type="entry name" value="Lysozyme-like_dom_sf"/>
</dbReference>
<feature type="region of interest" description="Disordered" evidence="8">
    <location>
        <begin position="614"/>
        <end position="635"/>
    </location>
</feature>
<accession>A0ABT5ZTX3</accession>
<keyword evidence="5" id="KW-0511">Multifunctional enzyme</keyword>
<evidence type="ECO:0000256" key="3">
    <source>
        <dbReference type="ARBA" id="ARBA00022676"/>
    </source>
</evidence>
<evidence type="ECO:0000256" key="6">
    <source>
        <dbReference type="ARBA" id="ARBA00034000"/>
    </source>
</evidence>
<evidence type="ECO:0000256" key="7">
    <source>
        <dbReference type="ARBA" id="ARBA00049902"/>
    </source>
</evidence>
<comment type="catalytic activity">
    <reaction evidence="7">
        <text>[GlcNAc-(1-&gt;4)-Mur2Ac(oyl-L-Ala-gamma-D-Glu-L-Lys-D-Ala-D-Ala)](n)-di-trans,octa-cis-undecaprenyl diphosphate + beta-D-GlcNAc-(1-&gt;4)-Mur2Ac(oyl-L-Ala-gamma-D-Glu-L-Lys-D-Ala-D-Ala)-di-trans,octa-cis-undecaprenyl diphosphate = [GlcNAc-(1-&gt;4)-Mur2Ac(oyl-L-Ala-gamma-D-Glu-L-Lys-D-Ala-D-Ala)](n+1)-di-trans,octa-cis-undecaprenyl diphosphate + di-trans,octa-cis-undecaprenyl diphosphate + H(+)</text>
        <dbReference type="Rhea" id="RHEA:23708"/>
        <dbReference type="Rhea" id="RHEA-COMP:9602"/>
        <dbReference type="Rhea" id="RHEA-COMP:9603"/>
        <dbReference type="ChEBI" id="CHEBI:15378"/>
        <dbReference type="ChEBI" id="CHEBI:58405"/>
        <dbReference type="ChEBI" id="CHEBI:60033"/>
        <dbReference type="ChEBI" id="CHEBI:78435"/>
        <dbReference type="EC" id="2.4.99.28"/>
    </reaction>
</comment>
<keyword evidence="9" id="KW-1133">Transmembrane helix</keyword>
<evidence type="ECO:0000256" key="4">
    <source>
        <dbReference type="ARBA" id="ARBA00022679"/>
    </source>
</evidence>
<keyword evidence="2" id="KW-0378">Hydrolase</keyword>
<dbReference type="PANTHER" id="PTHR32282:SF34">
    <property type="entry name" value="PENICILLIN-BINDING PROTEIN 1A"/>
    <property type="match status" value="1"/>
</dbReference>
<feature type="compositionally biased region" description="Basic residues" evidence="8">
    <location>
        <begin position="38"/>
        <end position="49"/>
    </location>
</feature>
<keyword evidence="9" id="KW-0472">Membrane</keyword>
<evidence type="ECO:0000313" key="11">
    <source>
        <dbReference type="EMBL" id="MDF3293269.1"/>
    </source>
</evidence>
<keyword evidence="12" id="KW-1185">Reference proteome</keyword>
<dbReference type="InterPro" id="IPR050396">
    <property type="entry name" value="Glycosyltr_51/Transpeptidase"/>
</dbReference>
<gene>
    <name evidence="11" type="ORF">P3G67_29485</name>
</gene>
<keyword evidence="2" id="KW-0645">Protease</keyword>
<evidence type="ECO:0000256" key="2">
    <source>
        <dbReference type="ARBA" id="ARBA00022670"/>
    </source>
</evidence>
<feature type="compositionally biased region" description="Polar residues" evidence="8">
    <location>
        <begin position="17"/>
        <end position="27"/>
    </location>
</feature>
<dbReference type="Proteomes" id="UP001216579">
    <property type="component" value="Unassembled WGS sequence"/>
</dbReference>
<comment type="catalytic activity">
    <reaction evidence="6">
        <text>Preferential cleavage: (Ac)2-L-Lys-D-Ala-|-D-Ala. Also transpeptidation of peptidyl-alanyl moieties that are N-acyl substituents of D-alanine.</text>
        <dbReference type="EC" id="3.4.16.4"/>
    </reaction>
</comment>